<dbReference type="RefSeq" id="WP_207416932.1">
    <property type="nucleotide sequence ID" value="NZ_CP061177.1"/>
</dbReference>
<accession>A0ABS3KPF5</accession>
<dbReference type="PROSITE" id="PS50851">
    <property type="entry name" value="CHEW"/>
    <property type="match status" value="1"/>
</dbReference>
<dbReference type="Proteomes" id="UP001518989">
    <property type="component" value="Unassembled WGS sequence"/>
</dbReference>
<organism evidence="2 3">
    <name type="scientific">Roseomonas haemaphysalidis</name>
    <dbReference type="NCBI Taxonomy" id="2768162"/>
    <lineage>
        <taxon>Bacteria</taxon>
        <taxon>Pseudomonadati</taxon>
        <taxon>Pseudomonadota</taxon>
        <taxon>Alphaproteobacteria</taxon>
        <taxon>Acetobacterales</taxon>
        <taxon>Roseomonadaceae</taxon>
        <taxon>Roseomonas</taxon>
    </lineage>
</organism>
<dbReference type="InterPro" id="IPR002545">
    <property type="entry name" value="CheW-lke_dom"/>
</dbReference>
<dbReference type="SMART" id="SM00260">
    <property type="entry name" value="CheW"/>
    <property type="match status" value="1"/>
</dbReference>
<dbReference type="Gene3D" id="2.40.50.180">
    <property type="entry name" value="CheA-289, Domain 4"/>
    <property type="match status" value="1"/>
</dbReference>
<name>A0ABS3KPF5_9PROT</name>
<evidence type="ECO:0000313" key="3">
    <source>
        <dbReference type="Proteomes" id="UP001518989"/>
    </source>
</evidence>
<evidence type="ECO:0000313" key="2">
    <source>
        <dbReference type="EMBL" id="MBO1079364.1"/>
    </source>
</evidence>
<dbReference type="Pfam" id="PF01584">
    <property type="entry name" value="CheW"/>
    <property type="match status" value="1"/>
</dbReference>
<proteinExistence type="predicted"/>
<comment type="caution">
    <text evidence="2">The sequence shown here is derived from an EMBL/GenBank/DDBJ whole genome shotgun (WGS) entry which is preliminary data.</text>
</comment>
<sequence>MILQLRHQPTAAERRAEHILDSRTRALARRGAAAGPPGALSPPLLLCALGGDSYALPLDAVLRVVPAGPVTPAPGQPPAMLGFFGRAGQVFVLLDLGLALGLPAPAAAPGPAGHLLLLRGGLRRFALRVDRALGAPGPLPLAEAPASGGLAGAVLTPAGLAGLVDLPRLLRPFLPAAPAGPSGNPST</sequence>
<evidence type="ECO:0000259" key="1">
    <source>
        <dbReference type="PROSITE" id="PS50851"/>
    </source>
</evidence>
<dbReference type="InterPro" id="IPR036061">
    <property type="entry name" value="CheW-like_dom_sf"/>
</dbReference>
<keyword evidence="3" id="KW-1185">Reference proteome</keyword>
<protein>
    <submittedName>
        <fullName evidence="2">Chemotaxis protein CheW</fullName>
    </submittedName>
</protein>
<dbReference type="Gene3D" id="2.30.30.40">
    <property type="entry name" value="SH3 Domains"/>
    <property type="match status" value="1"/>
</dbReference>
<feature type="domain" description="CheW-like" evidence="1">
    <location>
        <begin position="41"/>
        <end position="187"/>
    </location>
</feature>
<dbReference type="SUPFAM" id="SSF50341">
    <property type="entry name" value="CheW-like"/>
    <property type="match status" value="1"/>
</dbReference>
<dbReference type="EMBL" id="JACTNG010000004">
    <property type="protein sequence ID" value="MBO1079364.1"/>
    <property type="molecule type" value="Genomic_DNA"/>
</dbReference>
<reference evidence="2 3" key="1">
    <citation type="submission" date="2020-09" db="EMBL/GenBank/DDBJ databases">
        <title>Roseomonas.</title>
        <authorList>
            <person name="Zhu W."/>
        </authorList>
    </citation>
    <scope>NUCLEOTIDE SEQUENCE [LARGE SCALE GENOMIC DNA]</scope>
    <source>
        <strain evidence="2 3">573</strain>
    </source>
</reference>
<gene>
    <name evidence="2" type="ORF">IAI61_09995</name>
</gene>